<dbReference type="EMBL" id="QJKJ01005664">
    <property type="protein sequence ID" value="RDX89464.1"/>
    <property type="molecule type" value="Genomic_DNA"/>
</dbReference>
<evidence type="ECO:0000313" key="1">
    <source>
        <dbReference type="EMBL" id="RDX89464.1"/>
    </source>
</evidence>
<feature type="non-terminal residue" evidence="1">
    <location>
        <position position="1"/>
    </location>
</feature>
<evidence type="ECO:0000313" key="2">
    <source>
        <dbReference type="Proteomes" id="UP000257109"/>
    </source>
</evidence>
<keyword evidence="2" id="KW-1185">Reference proteome</keyword>
<comment type="caution">
    <text evidence="1">The sequence shown here is derived from an EMBL/GenBank/DDBJ whole genome shotgun (WGS) entry which is preliminary data.</text>
</comment>
<dbReference type="AlphaFoldDB" id="A0A371GFZ3"/>
<gene>
    <name evidence="1" type="ORF">CR513_28808</name>
</gene>
<name>A0A371GFZ3_MUCPR</name>
<reference evidence="1" key="1">
    <citation type="submission" date="2018-05" db="EMBL/GenBank/DDBJ databases">
        <title>Draft genome of Mucuna pruriens seed.</title>
        <authorList>
            <person name="Nnadi N.E."/>
            <person name="Vos R."/>
            <person name="Hasami M.H."/>
            <person name="Devisetty U.K."/>
            <person name="Aguiy J.C."/>
        </authorList>
    </citation>
    <scope>NUCLEOTIDE SEQUENCE [LARGE SCALE GENOMIC DNA]</scope>
    <source>
        <strain evidence="1">JCA_2017</strain>
    </source>
</reference>
<dbReference type="Proteomes" id="UP000257109">
    <property type="component" value="Unassembled WGS sequence"/>
</dbReference>
<sequence>ITRVVIPRKVDNTWFSCNQLWKMKDMLLIDLLCSKGRTMTTRSKELLHFLMHVILIFGT</sequence>
<organism evidence="1 2">
    <name type="scientific">Mucuna pruriens</name>
    <name type="common">Velvet bean</name>
    <name type="synonym">Dolichos pruriens</name>
    <dbReference type="NCBI Taxonomy" id="157652"/>
    <lineage>
        <taxon>Eukaryota</taxon>
        <taxon>Viridiplantae</taxon>
        <taxon>Streptophyta</taxon>
        <taxon>Embryophyta</taxon>
        <taxon>Tracheophyta</taxon>
        <taxon>Spermatophyta</taxon>
        <taxon>Magnoliopsida</taxon>
        <taxon>eudicotyledons</taxon>
        <taxon>Gunneridae</taxon>
        <taxon>Pentapetalae</taxon>
        <taxon>rosids</taxon>
        <taxon>fabids</taxon>
        <taxon>Fabales</taxon>
        <taxon>Fabaceae</taxon>
        <taxon>Papilionoideae</taxon>
        <taxon>50 kb inversion clade</taxon>
        <taxon>NPAAA clade</taxon>
        <taxon>indigoferoid/millettioid clade</taxon>
        <taxon>Phaseoleae</taxon>
        <taxon>Mucuna</taxon>
    </lineage>
</organism>
<accession>A0A371GFZ3</accession>
<protein>
    <submittedName>
        <fullName evidence="1">Uncharacterized protein</fullName>
    </submittedName>
</protein>
<proteinExistence type="predicted"/>